<dbReference type="GO" id="GO:0051213">
    <property type="term" value="F:dioxygenase activity"/>
    <property type="evidence" value="ECO:0007669"/>
    <property type="project" value="UniProtKB-ARBA"/>
</dbReference>
<evidence type="ECO:0000256" key="3">
    <source>
        <dbReference type="ARBA" id="ARBA00022723"/>
    </source>
</evidence>
<evidence type="ECO:0000256" key="5">
    <source>
        <dbReference type="ARBA" id="ARBA00023004"/>
    </source>
</evidence>
<dbReference type="EMBL" id="SMMG02000002">
    <property type="protein sequence ID" value="KAA3485406.1"/>
    <property type="molecule type" value="Genomic_DNA"/>
</dbReference>
<sequence>MAPVNAGEVQTPFEPKYDRASEVKDFDDTKTGVKGLVDAGISEVPRIFHQPPDTVGKTSVPSATQFSIPVIDFQGVKEDPSTHKEIVKQVLNASHEWGFFQIINHGIPVSVLEEMKVRARRFYELDDELKKQFYTRDTSKKVVYNCNFDLLISPAANWRDTVYCDMAPSPPKPEELPEPFRGMIVEYTDRMMSLGHLLFELISESLGLNPDHLVKIDCAKGLGHHFHYYPACPQPELTIGASKHADSCFLTVLLQDHIGGLQVLYENQWINVPPVPGALVVNIGDLLQASPLISNDRLVSVKHRVLANSVGPRISVASFFSTYFNPNPRLYGPIKELLSSDNPPKYRETTVVETSELKAFDDTKAGVKGLVDVGITKVPRIFHQPPEKLHKFPVSNDSQFSIPVIDLEGVNNDPITRKEVVDKVGNASRKWGFFHVINHGIPVSVLEEMKDGVRRFYEQDDEVKKQYYTRDFTKSVTSLAVNWRDTFFSRMAPGPPKVEDLPPVFRDIMVNYSKQVMNLGNLLLELLSEALGLKPDHLKDMDCGGGLLMLCHYYPGCPEPELALGTSKHADNDFFTVLLQDPIGGLQVLHEDKWIDVPCSPGALVINIAYFERCFRKRGAQSAGKLGRTESFSGMFFQNFGPETVRTYQGTNFFGLDNDMFVAKSTELCGLCGKVASFMSYW</sequence>
<dbReference type="GO" id="GO:0046872">
    <property type="term" value="F:metal ion binding"/>
    <property type="evidence" value="ECO:0007669"/>
    <property type="project" value="UniProtKB-KW"/>
</dbReference>
<dbReference type="InterPro" id="IPR026992">
    <property type="entry name" value="DIOX_N"/>
</dbReference>
<keyword evidence="4" id="KW-0560">Oxidoreductase</keyword>
<comment type="caution">
    <text evidence="8">The sequence shown here is derived from an EMBL/GenBank/DDBJ whole genome shotgun (WGS) entry which is preliminary data.</text>
</comment>
<gene>
    <name evidence="8" type="ORF">EPI10_007388</name>
</gene>
<dbReference type="InterPro" id="IPR005123">
    <property type="entry name" value="Oxoglu/Fe-dep_dioxygenase_dom"/>
</dbReference>
<proteinExistence type="inferred from homology"/>
<dbReference type="Pfam" id="PF14226">
    <property type="entry name" value="DIOX_N"/>
    <property type="match status" value="2"/>
</dbReference>
<accession>A0A5B6WVN1</accession>
<dbReference type="Pfam" id="PF03171">
    <property type="entry name" value="2OG-FeII_Oxy"/>
    <property type="match status" value="2"/>
</dbReference>
<evidence type="ECO:0000256" key="2">
    <source>
        <dbReference type="ARBA" id="ARBA00008056"/>
    </source>
</evidence>
<evidence type="ECO:0000256" key="1">
    <source>
        <dbReference type="ARBA" id="ARBA00001962"/>
    </source>
</evidence>
<protein>
    <submittedName>
        <fullName evidence="8">1-aminocyclopropane-1-carboxylate oxidase-like protein 1-like</fullName>
    </submittedName>
</protein>
<evidence type="ECO:0000259" key="7">
    <source>
        <dbReference type="PROSITE" id="PS51471"/>
    </source>
</evidence>
<keyword evidence="9" id="KW-1185">Reference proteome</keyword>
<dbReference type="Proteomes" id="UP000325315">
    <property type="component" value="Unassembled WGS sequence"/>
</dbReference>
<dbReference type="InterPro" id="IPR044861">
    <property type="entry name" value="IPNS-like_FE2OG_OXY"/>
</dbReference>
<feature type="region of interest" description="Disordered" evidence="6">
    <location>
        <begin position="1"/>
        <end position="20"/>
    </location>
</feature>
<evidence type="ECO:0000256" key="4">
    <source>
        <dbReference type="ARBA" id="ARBA00023002"/>
    </source>
</evidence>
<dbReference type="InterPro" id="IPR027443">
    <property type="entry name" value="IPNS-like_sf"/>
</dbReference>
<keyword evidence="5" id="KW-0408">Iron</keyword>
<feature type="domain" description="Fe2OG dioxygenase" evidence="7">
    <location>
        <begin position="215"/>
        <end position="323"/>
    </location>
</feature>
<comment type="cofactor">
    <cofactor evidence="1">
        <name>Fe cation</name>
        <dbReference type="ChEBI" id="CHEBI:24875"/>
    </cofactor>
</comment>
<evidence type="ECO:0000313" key="9">
    <source>
        <dbReference type="Proteomes" id="UP000325315"/>
    </source>
</evidence>
<dbReference type="Gene3D" id="2.60.120.330">
    <property type="entry name" value="B-lactam Antibiotic, Isopenicillin N Synthase, Chain"/>
    <property type="match status" value="2"/>
</dbReference>
<evidence type="ECO:0000256" key="6">
    <source>
        <dbReference type="SAM" id="MobiDB-lite"/>
    </source>
</evidence>
<dbReference type="OrthoDB" id="288590at2759"/>
<reference evidence="9" key="1">
    <citation type="journal article" date="2019" name="Plant Biotechnol. J.">
        <title>Genome sequencing of the Australian wild diploid species Gossypium australe highlights disease resistance and delayed gland morphogenesis.</title>
        <authorList>
            <person name="Cai Y."/>
            <person name="Cai X."/>
            <person name="Wang Q."/>
            <person name="Wang P."/>
            <person name="Zhang Y."/>
            <person name="Cai C."/>
            <person name="Xu Y."/>
            <person name="Wang K."/>
            <person name="Zhou Z."/>
            <person name="Wang C."/>
            <person name="Geng S."/>
            <person name="Li B."/>
            <person name="Dong Q."/>
            <person name="Hou Y."/>
            <person name="Wang H."/>
            <person name="Ai P."/>
            <person name="Liu Z."/>
            <person name="Yi F."/>
            <person name="Sun M."/>
            <person name="An G."/>
            <person name="Cheng J."/>
            <person name="Zhang Y."/>
            <person name="Shi Q."/>
            <person name="Xie Y."/>
            <person name="Shi X."/>
            <person name="Chang Y."/>
            <person name="Huang F."/>
            <person name="Chen Y."/>
            <person name="Hong S."/>
            <person name="Mi L."/>
            <person name="Sun Q."/>
            <person name="Zhang L."/>
            <person name="Zhou B."/>
            <person name="Peng R."/>
            <person name="Zhang X."/>
            <person name="Liu F."/>
        </authorList>
    </citation>
    <scope>NUCLEOTIDE SEQUENCE [LARGE SCALE GENOMIC DNA]</scope>
    <source>
        <strain evidence="9">cv. PA1801</strain>
    </source>
</reference>
<comment type="similarity">
    <text evidence="2">Belongs to the iron/ascorbate-dependent oxidoreductase family.</text>
</comment>
<dbReference type="SUPFAM" id="SSF51197">
    <property type="entry name" value="Clavaminate synthase-like"/>
    <property type="match status" value="2"/>
</dbReference>
<organism evidence="8 9">
    <name type="scientific">Gossypium australe</name>
    <dbReference type="NCBI Taxonomy" id="47621"/>
    <lineage>
        <taxon>Eukaryota</taxon>
        <taxon>Viridiplantae</taxon>
        <taxon>Streptophyta</taxon>
        <taxon>Embryophyta</taxon>
        <taxon>Tracheophyta</taxon>
        <taxon>Spermatophyta</taxon>
        <taxon>Magnoliopsida</taxon>
        <taxon>eudicotyledons</taxon>
        <taxon>Gunneridae</taxon>
        <taxon>Pentapetalae</taxon>
        <taxon>rosids</taxon>
        <taxon>malvids</taxon>
        <taxon>Malvales</taxon>
        <taxon>Malvaceae</taxon>
        <taxon>Malvoideae</taxon>
        <taxon>Gossypium</taxon>
    </lineage>
</organism>
<dbReference type="PANTHER" id="PTHR10209:SF826">
    <property type="entry name" value="1-AMINOCYCLOPROPANE-1-CARBOXYLATE OXIDASE HOMOLOG 1-LIKE"/>
    <property type="match status" value="1"/>
</dbReference>
<dbReference type="AlphaFoldDB" id="A0A5B6WVN1"/>
<dbReference type="PROSITE" id="PS51471">
    <property type="entry name" value="FE2OG_OXY"/>
    <property type="match status" value="1"/>
</dbReference>
<evidence type="ECO:0000313" key="8">
    <source>
        <dbReference type="EMBL" id="KAA3485406.1"/>
    </source>
</evidence>
<name>A0A5B6WVN1_9ROSI</name>
<dbReference type="FunFam" id="2.60.120.330:FF:000005">
    <property type="entry name" value="1-aminocyclopropane-1-carboxylate oxidase homolog 1"/>
    <property type="match status" value="2"/>
</dbReference>
<keyword evidence="3" id="KW-0479">Metal-binding</keyword>
<dbReference type="PANTHER" id="PTHR10209">
    <property type="entry name" value="OXIDOREDUCTASE, 2OG-FE II OXYGENASE FAMILY PROTEIN"/>
    <property type="match status" value="1"/>
</dbReference>